<dbReference type="OrthoDB" id="5081713at2759"/>
<evidence type="ECO:0000256" key="1">
    <source>
        <dbReference type="SAM" id="MobiDB-lite"/>
    </source>
</evidence>
<organism evidence="2 3">
    <name type="scientific">Gomphillus americanus</name>
    <dbReference type="NCBI Taxonomy" id="1940652"/>
    <lineage>
        <taxon>Eukaryota</taxon>
        <taxon>Fungi</taxon>
        <taxon>Dikarya</taxon>
        <taxon>Ascomycota</taxon>
        <taxon>Pezizomycotina</taxon>
        <taxon>Lecanoromycetes</taxon>
        <taxon>OSLEUM clade</taxon>
        <taxon>Ostropomycetidae</taxon>
        <taxon>Ostropales</taxon>
        <taxon>Graphidaceae</taxon>
        <taxon>Gomphilloideae</taxon>
        <taxon>Gomphillus</taxon>
    </lineage>
</organism>
<sequence length="375" mass="42458">RHLEEPYLDSQPELIPLPTIQEQRNQHAKEEYRKNFDIANCEAKVDLAYAISKAANKIRSEEENRWTNVIVHLLFGTLHKAASELEQPNCCRSLEDAIGKIRTVPSDCDRPWTLGFDILKEKAQFLVKDLKGTHPKPDLCLSFHAYSQKREDGGPMHADSYIANFGEDSLTELYKQNDKLTFMKQVRPIWKGQLTNVVHNVELCWIIERLHRWAIHHLRPWLSSCIDAWNIYVPEEDELEESELEKGALEEGELEKGALEEGELEEDESDEDGSDEDGSDEDGSDEDGSDEDESDEDESEEGEVIEDVARQVRKANTSKAGAGGDMSENVVDELQQPPKLKRQGTAASVVSVWARSTAKLFQRGSKSNGARKLKI</sequence>
<comment type="caution">
    <text evidence="2">The sequence shown here is derived from an EMBL/GenBank/DDBJ whole genome shotgun (WGS) entry which is preliminary data.</text>
</comment>
<dbReference type="EMBL" id="CAJPDQ010000054">
    <property type="protein sequence ID" value="CAF9933184.1"/>
    <property type="molecule type" value="Genomic_DNA"/>
</dbReference>
<feature type="compositionally biased region" description="Basic and acidic residues" evidence="1">
    <location>
        <begin position="244"/>
        <end position="259"/>
    </location>
</feature>
<accession>A0A8H3FYG4</accession>
<feature type="compositionally biased region" description="Acidic residues" evidence="1">
    <location>
        <begin position="260"/>
        <end position="306"/>
    </location>
</feature>
<reference evidence="2" key="1">
    <citation type="submission" date="2021-03" db="EMBL/GenBank/DDBJ databases">
        <authorList>
            <person name="Tagirdzhanova G."/>
        </authorList>
    </citation>
    <scope>NUCLEOTIDE SEQUENCE</scope>
</reference>
<evidence type="ECO:0000313" key="2">
    <source>
        <dbReference type="EMBL" id="CAF9933184.1"/>
    </source>
</evidence>
<name>A0A8H3FYG4_9LECA</name>
<feature type="region of interest" description="Disordered" evidence="1">
    <location>
        <begin position="242"/>
        <end position="348"/>
    </location>
</feature>
<dbReference type="AlphaFoldDB" id="A0A8H3FYG4"/>
<dbReference type="Proteomes" id="UP000664169">
    <property type="component" value="Unassembled WGS sequence"/>
</dbReference>
<proteinExistence type="predicted"/>
<gene>
    <name evidence="2" type="ORF">GOMPHAMPRED_007164</name>
</gene>
<feature type="non-terminal residue" evidence="2">
    <location>
        <position position="1"/>
    </location>
</feature>
<protein>
    <submittedName>
        <fullName evidence="2">Uncharacterized protein</fullName>
    </submittedName>
</protein>
<keyword evidence="3" id="KW-1185">Reference proteome</keyword>
<evidence type="ECO:0000313" key="3">
    <source>
        <dbReference type="Proteomes" id="UP000664169"/>
    </source>
</evidence>